<dbReference type="Proteomes" id="UP000006694">
    <property type="component" value="Chromosome"/>
</dbReference>
<dbReference type="GO" id="GO:0016757">
    <property type="term" value="F:glycosyltransferase activity"/>
    <property type="evidence" value="ECO:0007669"/>
    <property type="project" value="InterPro"/>
</dbReference>
<evidence type="ECO:0000259" key="1">
    <source>
        <dbReference type="Pfam" id="PF00534"/>
    </source>
</evidence>
<accession>A5FHQ0</accession>
<feature type="domain" description="Glycosyl transferase family 1" evidence="1">
    <location>
        <begin position="181"/>
        <end position="338"/>
    </location>
</feature>
<dbReference type="Pfam" id="PF00534">
    <property type="entry name" value="Glycos_transf_1"/>
    <property type="match status" value="1"/>
</dbReference>
<sequence length="363" mass="42252">MKLLYITQRANEEGGVQRVLSIKTNYLIEKFNYEVCIITQNGGNDDLFFEFNEKIEFHDIILKSNKIFNLLHYKKALLEHIKKIQPDCIIVCDFALKSFSIPLFIKTQIPIIFEAHGSKFNEYKESRFFGFINNLKYKYRNYCASQFLYFTALSQESLNEWSVKNGIVISNPLWIETRSFSDLESKKIIAVARHSYEKGIDRLLEIWQLISEKHPDWQLEIYGKPSEDLQFLNLAKKLKIEKNTKFLDPVKDIAEKYKTASILVMTSRNEAQPMVLIEGMACGLPSVAYDCPIGPRTIIQNNKNGFLIEDGNKDSFVEKLNLLIKNRNLRINMGLEAQQSVQKYNLDSIMHQWKSLFESITKS</sequence>
<dbReference type="Gene3D" id="3.40.50.2000">
    <property type="entry name" value="Glycogen Phosphorylase B"/>
    <property type="match status" value="2"/>
</dbReference>
<dbReference type="PANTHER" id="PTHR12526:SF630">
    <property type="entry name" value="GLYCOSYLTRANSFERASE"/>
    <property type="match status" value="1"/>
</dbReference>
<dbReference type="PANTHER" id="PTHR12526">
    <property type="entry name" value="GLYCOSYLTRANSFERASE"/>
    <property type="match status" value="1"/>
</dbReference>
<keyword evidence="3" id="KW-1185">Reference proteome</keyword>
<gene>
    <name evidence="2" type="ordered locus">Fjoh_2243</name>
</gene>
<dbReference type="KEGG" id="fjo:Fjoh_2243"/>
<dbReference type="eggNOG" id="COG0438">
    <property type="taxonomic scope" value="Bacteria"/>
</dbReference>
<name>A5FHQ0_FLAJ1</name>
<dbReference type="GeneID" id="31765152"/>
<organism evidence="2 3">
    <name type="scientific">Flavobacterium johnsoniae (strain ATCC 17061 / DSM 2064 / JCM 8514 / BCRC 14874 / CCUG 350202 / NBRC 14942 / NCIMB 11054 / UW101)</name>
    <name type="common">Cytophaga johnsonae</name>
    <dbReference type="NCBI Taxonomy" id="376686"/>
    <lineage>
        <taxon>Bacteria</taxon>
        <taxon>Pseudomonadati</taxon>
        <taxon>Bacteroidota</taxon>
        <taxon>Flavobacteriia</taxon>
        <taxon>Flavobacteriales</taxon>
        <taxon>Flavobacteriaceae</taxon>
        <taxon>Flavobacterium</taxon>
    </lineage>
</organism>
<dbReference type="InterPro" id="IPR001296">
    <property type="entry name" value="Glyco_trans_1"/>
</dbReference>
<dbReference type="CAZy" id="GT4">
    <property type="family name" value="Glycosyltransferase Family 4"/>
</dbReference>
<dbReference type="HOGENOM" id="CLU_009583_0_0_10"/>
<dbReference type="STRING" id="376686.Fjoh_2243"/>
<dbReference type="EMBL" id="CP000685">
    <property type="protein sequence ID" value="ABQ05271.1"/>
    <property type="molecule type" value="Genomic_DNA"/>
</dbReference>
<reference evidence="2 3" key="1">
    <citation type="journal article" date="2009" name="Appl. Environ. Microbiol.">
        <title>Novel features of the polysaccharide-digesting gliding bacterium Flavobacterium johnsoniae as revealed by genome sequence analysis.</title>
        <authorList>
            <person name="McBride M.J."/>
            <person name="Xie G."/>
            <person name="Martens E.C."/>
            <person name="Lapidus A."/>
            <person name="Henrissat B."/>
            <person name="Rhodes R.G."/>
            <person name="Goltsman E."/>
            <person name="Wang W."/>
            <person name="Xu J."/>
            <person name="Hunnicutt D.W."/>
            <person name="Staroscik A.M."/>
            <person name="Hoover T.R."/>
            <person name="Cheng Y.Q."/>
            <person name="Stein J.L."/>
        </authorList>
    </citation>
    <scope>NUCLEOTIDE SEQUENCE [LARGE SCALE GENOMIC DNA]</scope>
    <source>
        <strain evidence="3">ATCC 17061 / DSM 2064 / JCM 8514 / BCRC 14874 / CCUG 350202 / NBRC 14942 / NCIMB 11054 / UW101</strain>
    </source>
</reference>
<dbReference type="OrthoDB" id="9811239at2"/>
<proteinExistence type="predicted"/>
<dbReference type="RefSeq" id="WP_012024310.1">
    <property type="nucleotide sequence ID" value="NC_009441.1"/>
</dbReference>
<protein>
    <submittedName>
        <fullName evidence="2">Candidate alpha-glycosyltransferase Glycosyltransferase family 4</fullName>
    </submittedName>
</protein>
<dbReference type="SUPFAM" id="SSF53756">
    <property type="entry name" value="UDP-Glycosyltransferase/glycogen phosphorylase"/>
    <property type="match status" value="1"/>
</dbReference>
<evidence type="ECO:0000313" key="2">
    <source>
        <dbReference type="EMBL" id="ABQ05271.1"/>
    </source>
</evidence>
<evidence type="ECO:0000313" key="3">
    <source>
        <dbReference type="Proteomes" id="UP000006694"/>
    </source>
</evidence>
<dbReference type="AlphaFoldDB" id="A5FHQ0"/>
<dbReference type="CDD" id="cd03820">
    <property type="entry name" value="GT4_AmsD-like"/>
    <property type="match status" value="1"/>
</dbReference>